<dbReference type="Gene3D" id="3.90.226.10">
    <property type="entry name" value="2-enoyl-CoA Hydratase, Chain A, domain 1"/>
    <property type="match status" value="1"/>
</dbReference>
<dbReference type="InterPro" id="IPR014748">
    <property type="entry name" value="Enoyl-CoA_hydra_C"/>
</dbReference>
<evidence type="ECO:0000256" key="1">
    <source>
        <dbReference type="ARBA" id="ARBA00005254"/>
    </source>
</evidence>
<dbReference type="EMBL" id="AAMO01000002">
    <property type="protein sequence ID" value="EAQ04174.1"/>
    <property type="molecule type" value="Genomic_DNA"/>
</dbReference>
<proteinExistence type="inferred from homology"/>
<dbReference type="GO" id="GO:0004300">
    <property type="term" value="F:enoyl-CoA hydratase activity"/>
    <property type="evidence" value="ECO:0007669"/>
    <property type="project" value="UniProtKB-EC"/>
</dbReference>
<evidence type="ECO:0000313" key="3">
    <source>
        <dbReference type="EMBL" id="EAQ04174.1"/>
    </source>
</evidence>
<keyword evidence="3" id="KW-0456">Lyase</keyword>
<reference evidence="3 4" key="1">
    <citation type="journal article" date="2010" name="J. Bacteriol.">
        <title>Genome sequences of Oceanicola granulosus HTCC2516(T) and Oceanicola batsensis HTCC2597(TDelta).</title>
        <authorList>
            <person name="Thrash J.C."/>
            <person name="Cho J.C."/>
            <person name="Vergin K.L."/>
            <person name="Giovannoni S.J."/>
        </authorList>
    </citation>
    <scope>NUCLEOTIDE SEQUENCE [LARGE SCALE GENOMIC DNA]</scope>
    <source>
        <strain evidence="4">ATCC BAA-863 / DSM 15984 / KCTC 12145 / HTCC2597</strain>
    </source>
</reference>
<dbReference type="Proteomes" id="UP000004318">
    <property type="component" value="Unassembled WGS sequence"/>
</dbReference>
<gene>
    <name evidence="3" type="ORF">OB2597_08529</name>
</gene>
<keyword evidence="4" id="KW-1185">Reference proteome</keyword>
<dbReference type="Gene3D" id="1.10.12.10">
    <property type="entry name" value="Lyase 2-enoyl-coa Hydratase, Chain A, domain 2"/>
    <property type="match status" value="1"/>
</dbReference>
<sequence>MTDDLLIERKGGILVLTLNRPDRRNAMSRPMIFGLHDELEKAAEDPEVRAVILTGAGGAFCAGGDVKAMNEGSGRDQSFYEQRRNLRHRMDCSRLLHEMPKPTIAAIEGAAAGAGLSLALACDFRIASDTAKLTTAFAKVALSGDFGGTYFLTQILGTAKAKELYLFSPVISGKEAERIGLVTRAVDAGAALDEALTFAAPLAEGAPLALGRMKQNLNLAAGGGSLVEVMDLEADNHTCSTDTKDHREAAAAFVEKRKPAFRGS</sequence>
<comment type="similarity">
    <text evidence="1 2">Belongs to the enoyl-CoA hydratase/isomerase family.</text>
</comment>
<dbReference type="EC" id="4.2.1.17" evidence="3"/>
<dbReference type="InterPro" id="IPR029045">
    <property type="entry name" value="ClpP/crotonase-like_dom_sf"/>
</dbReference>
<dbReference type="CDD" id="cd06558">
    <property type="entry name" value="crotonase-like"/>
    <property type="match status" value="1"/>
</dbReference>
<dbReference type="Pfam" id="PF00378">
    <property type="entry name" value="ECH_1"/>
    <property type="match status" value="1"/>
</dbReference>
<dbReference type="PROSITE" id="PS00166">
    <property type="entry name" value="ENOYL_COA_HYDRATASE"/>
    <property type="match status" value="1"/>
</dbReference>
<dbReference type="SUPFAM" id="SSF52096">
    <property type="entry name" value="ClpP/crotonase"/>
    <property type="match status" value="1"/>
</dbReference>
<dbReference type="eggNOG" id="COG1024">
    <property type="taxonomic scope" value="Bacteria"/>
</dbReference>
<dbReference type="OrthoDB" id="7619812at2"/>
<dbReference type="HOGENOM" id="CLU_009834_7_2_5"/>
<evidence type="ECO:0000256" key="2">
    <source>
        <dbReference type="RuleBase" id="RU003707"/>
    </source>
</evidence>
<comment type="caution">
    <text evidence="3">The sequence shown here is derived from an EMBL/GenBank/DDBJ whole genome shotgun (WGS) entry which is preliminary data.</text>
</comment>
<dbReference type="AlphaFoldDB" id="A3TUH8"/>
<accession>A3TUH8</accession>
<name>A3TUH8_PSEBH</name>
<dbReference type="STRING" id="252305.OB2597_08529"/>
<dbReference type="PANTHER" id="PTHR43459">
    <property type="entry name" value="ENOYL-COA HYDRATASE"/>
    <property type="match status" value="1"/>
</dbReference>
<dbReference type="PANTHER" id="PTHR43459:SF1">
    <property type="entry name" value="EG:BACN32G11.4 PROTEIN"/>
    <property type="match status" value="1"/>
</dbReference>
<protein>
    <submittedName>
        <fullName evidence="3">Enoyl-CoA hydratase</fullName>
        <ecNumber evidence="3">4.2.1.17</ecNumber>
    </submittedName>
</protein>
<dbReference type="RefSeq" id="WP_009805929.1">
    <property type="nucleotide sequence ID" value="NZ_CH724131.1"/>
</dbReference>
<evidence type="ECO:0000313" key="4">
    <source>
        <dbReference type="Proteomes" id="UP000004318"/>
    </source>
</evidence>
<organism evidence="3 4">
    <name type="scientific">Pseudooceanicola batsensis (strain ATCC BAA-863 / DSM 15984 / KCTC 12145 / HTCC2597)</name>
    <name type="common">Oceanicola batsensis</name>
    <dbReference type="NCBI Taxonomy" id="252305"/>
    <lineage>
        <taxon>Bacteria</taxon>
        <taxon>Pseudomonadati</taxon>
        <taxon>Pseudomonadota</taxon>
        <taxon>Alphaproteobacteria</taxon>
        <taxon>Rhodobacterales</taxon>
        <taxon>Paracoccaceae</taxon>
        <taxon>Pseudooceanicola</taxon>
    </lineage>
</organism>
<dbReference type="InterPro" id="IPR018376">
    <property type="entry name" value="Enoyl-CoA_hyd/isom_CS"/>
</dbReference>
<dbReference type="InterPro" id="IPR001753">
    <property type="entry name" value="Enoyl-CoA_hydra/iso"/>
</dbReference>